<dbReference type="Gene3D" id="3.10.180.10">
    <property type="entry name" value="2,3-Dihydroxybiphenyl 1,2-Dioxygenase, domain 1"/>
    <property type="match status" value="1"/>
</dbReference>
<evidence type="ECO:0000313" key="2">
    <source>
        <dbReference type="EMBL" id="QIN84017.1"/>
    </source>
</evidence>
<gene>
    <name evidence="2" type="ORF">GBA63_16220</name>
</gene>
<dbReference type="Pfam" id="PF00903">
    <property type="entry name" value="Glyoxalase"/>
    <property type="match status" value="1"/>
</dbReference>
<dbReference type="PROSITE" id="PS51819">
    <property type="entry name" value="VOC"/>
    <property type="match status" value="1"/>
</dbReference>
<dbReference type="AlphaFoldDB" id="A0A6G8QCM8"/>
<keyword evidence="3" id="KW-1185">Reference proteome</keyword>
<dbReference type="InterPro" id="IPR004360">
    <property type="entry name" value="Glyas_Fos-R_dOase_dom"/>
</dbReference>
<proteinExistence type="predicted"/>
<dbReference type="Proteomes" id="UP000501452">
    <property type="component" value="Chromosome"/>
</dbReference>
<dbReference type="PANTHER" id="PTHR36437">
    <property type="entry name" value="GLYOXALASE/BLEOMYCIN RESISTANCE PROTEIN/DIOXYGENASE"/>
    <property type="match status" value="1"/>
</dbReference>
<name>A0A6G8QCM8_9ACTN</name>
<reference evidence="2 3" key="1">
    <citation type="submission" date="2019-10" db="EMBL/GenBank/DDBJ databases">
        <title>Rubrobacter sp nov SCSIO 52090 isolated from a deep-sea sediment in the South China Sea.</title>
        <authorList>
            <person name="Chen R.W."/>
        </authorList>
    </citation>
    <scope>NUCLEOTIDE SEQUENCE [LARGE SCALE GENOMIC DNA]</scope>
    <source>
        <strain evidence="2 3">SCSIO 52909</strain>
    </source>
</reference>
<evidence type="ECO:0000313" key="3">
    <source>
        <dbReference type="Proteomes" id="UP000501452"/>
    </source>
</evidence>
<dbReference type="PANTHER" id="PTHR36437:SF2">
    <property type="entry name" value="GLYOXALASE_BLEOMYCIN RESISTANCE PROTEIN_DIOXYGENASE"/>
    <property type="match status" value="1"/>
</dbReference>
<protein>
    <submittedName>
        <fullName evidence="2">VOC family protein</fullName>
    </submittedName>
</protein>
<organism evidence="2 3">
    <name type="scientific">Rubrobacter tropicus</name>
    <dbReference type="NCBI Taxonomy" id="2653851"/>
    <lineage>
        <taxon>Bacteria</taxon>
        <taxon>Bacillati</taxon>
        <taxon>Actinomycetota</taxon>
        <taxon>Rubrobacteria</taxon>
        <taxon>Rubrobacterales</taxon>
        <taxon>Rubrobacteraceae</taxon>
        <taxon>Rubrobacter</taxon>
    </lineage>
</organism>
<dbReference type="RefSeq" id="WP_166177824.1">
    <property type="nucleotide sequence ID" value="NZ_CP045119.1"/>
</dbReference>
<dbReference type="SUPFAM" id="SSF54593">
    <property type="entry name" value="Glyoxalase/Bleomycin resistance protein/Dihydroxybiphenyl dioxygenase"/>
    <property type="match status" value="1"/>
</dbReference>
<evidence type="ECO:0000259" key="1">
    <source>
        <dbReference type="PROSITE" id="PS51819"/>
    </source>
</evidence>
<feature type="domain" description="VOC" evidence="1">
    <location>
        <begin position="4"/>
        <end position="137"/>
    </location>
</feature>
<dbReference type="EMBL" id="CP045119">
    <property type="protein sequence ID" value="QIN84017.1"/>
    <property type="molecule type" value="Genomic_DNA"/>
</dbReference>
<dbReference type="KEGG" id="rub:GBA63_16220"/>
<accession>A0A6G8QCM8</accession>
<dbReference type="InterPro" id="IPR029068">
    <property type="entry name" value="Glyas_Bleomycin-R_OHBP_Dase"/>
</dbReference>
<sequence>MIQRQSHSTVYVTDQREALEFYRDKLGFEVRTDVSMDDEGTFRWLTVSPKGQPDLEIVLMPIAQAPALDAEKAEQMEDLVRSGALGIGVFETDDIHGDHERLSRQGVEFVSPPREQFYGIEAIVKDNSGNFFSLTQRKQ</sequence>
<dbReference type="InterPro" id="IPR037523">
    <property type="entry name" value="VOC_core"/>
</dbReference>